<dbReference type="FunFam" id="1.20.1270.10:FF:000001">
    <property type="entry name" value="Molecular chaperone DnaK"/>
    <property type="match status" value="1"/>
</dbReference>
<dbReference type="EMBL" id="PKPP01001951">
    <property type="protein sequence ID" value="PWA78733.1"/>
    <property type="molecule type" value="Genomic_DNA"/>
</dbReference>
<accession>A0A2U1NYX3</accession>
<evidence type="ECO:0000256" key="1">
    <source>
        <dbReference type="ARBA" id="ARBA00022741"/>
    </source>
</evidence>
<dbReference type="InterPro" id="IPR029048">
    <property type="entry name" value="HSP70_C_sf"/>
</dbReference>
<comment type="caution">
    <text evidence="4">The sequence shown here is derived from an EMBL/GenBank/DDBJ whole genome shotgun (WGS) entry which is preliminary data.</text>
</comment>
<dbReference type="STRING" id="35608.A0A2U1NYX3"/>
<dbReference type="Proteomes" id="UP000245207">
    <property type="component" value="Unassembled WGS sequence"/>
</dbReference>
<dbReference type="Gene3D" id="1.20.1270.10">
    <property type="match status" value="1"/>
</dbReference>
<dbReference type="Pfam" id="PF00012">
    <property type="entry name" value="HSP70"/>
    <property type="match status" value="1"/>
</dbReference>
<organism evidence="4 5">
    <name type="scientific">Artemisia annua</name>
    <name type="common">Sweet wormwood</name>
    <dbReference type="NCBI Taxonomy" id="35608"/>
    <lineage>
        <taxon>Eukaryota</taxon>
        <taxon>Viridiplantae</taxon>
        <taxon>Streptophyta</taxon>
        <taxon>Embryophyta</taxon>
        <taxon>Tracheophyta</taxon>
        <taxon>Spermatophyta</taxon>
        <taxon>Magnoliopsida</taxon>
        <taxon>eudicotyledons</taxon>
        <taxon>Gunneridae</taxon>
        <taxon>Pentapetalae</taxon>
        <taxon>asterids</taxon>
        <taxon>campanulids</taxon>
        <taxon>Asterales</taxon>
        <taxon>Asteraceae</taxon>
        <taxon>Asteroideae</taxon>
        <taxon>Anthemideae</taxon>
        <taxon>Artemisiinae</taxon>
        <taxon>Artemisia</taxon>
    </lineage>
</organism>
<sequence>MATAALLRSLRRSAPLSSFKSDAERKALIDAKNNADTTIYSVEKNLNEYKDKLPADVVSEIETAVSDLRKAAGGEDAAEIQAKIDAANKAQSKIGQHMQGGSGSGGDGSSGGSEGGNQTPEAEYEEVKK</sequence>
<gene>
    <name evidence="4" type="ORF">CTI12_AA214280</name>
</gene>
<dbReference type="AlphaFoldDB" id="A0A2U1NYX3"/>
<keyword evidence="5" id="KW-1185">Reference proteome</keyword>
<dbReference type="GO" id="GO:0140662">
    <property type="term" value="F:ATP-dependent protein folding chaperone"/>
    <property type="evidence" value="ECO:0007669"/>
    <property type="project" value="InterPro"/>
</dbReference>
<evidence type="ECO:0000256" key="2">
    <source>
        <dbReference type="ARBA" id="ARBA00022840"/>
    </source>
</evidence>
<evidence type="ECO:0000256" key="3">
    <source>
        <dbReference type="SAM" id="MobiDB-lite"/>
    </source>
</evidence>
<dbReference type="InterPro" id="IPR013126">
    <property type="entry name" value="Hsp_70_fam"/>
</dbReference>
<evidence type="ECO:0000313" key="5">
    <source>
        <dbReference type="Proteomes" id="UP000245207"/>
    </source>
</evidence>
<protein>
    <submittedName>
        <fullName evidence="4">Heat shock 70 kDa protein</fullName>
    </submittedName>
</protein>
<dbReference type="SUPFAM" id="SSF100934">
    <property type="entry name" value="Heat shock protein 70kD (HSP70), C-terminal subdomain"/>
    <property type="match status" value="1"/>
</dbReference>
<keyword evidence="2" id="KW-0067">ATP-binding</keyword>
<keyword evidence="1" id="KW-0547">Nucleotide-binding</keyword>
<evidence type="ECO:0000313" key="4">
    <source>
        <dbReference type="EMBL" id="PWA78733.1"/>
    </source>
</evidence>
<proteinExistence type="predicted"/>
<dbReference type="GO" id="GO:0005524">
    <property type="term" value="F:ATP binding"/>
    <property type="evidence" value="ECO:0007669"/>
    <property type="project" value="UniProtKB-KW"/>
</dbReference>
<dbReference type="OrthoDB" id="2401965at2759"/>
<feature type="compositionally biased region" description="Gly residues" evidence="3">
    <location>
        <begin position="98"/>
        <end position="115"/>
    </location>
</feature>
<feature type="region of interest" description="Disordered" evidence="3">
    <location>
        <begin position="87"/>
        <end position="129"/>
    </location>
</feature>
<keyword evidence="4" id="KW-0346">Stress response</keyword>
<name>A0A2U1NYX3_ARTAN</name>
<reference evidence="4 5" key="1">
    <citation type="journal article" date="2018" name="Mol. Plant">
        <title>The genome of Artemisia annua provides insight into the evolution of Asteraceae family and artemisinin biosynthesis.</title>
        <authorList>
            <person name="Shen Q."/>
            <person name="Zhang L."/>
            <person name="Liao Z."/>
            <person name="Wang S."/>
            <person name="Yan T."/>
            <person name="Shi P."/>
            <person name="Liu M."/>
            <person name="Fu X."/>
            <person name="Pan Q."/>
            <person name="Wang Y."/>
            <person name="Lv Z."/>
            <person name="Lu X."/>
            <person name="Zhang F."/>
            <person name="Jiang W."/>
            <person name="Ma Y."/>
            <person name="Chen M."/>
            <person name="Hao X."/>
            <person name="Li L."/>
            <person name="Tang Y."/>
            <person name="Lv G."/>
            <person name="Zhou Y."/>
            <person name="Sun X."/>
            <person name="Brodelius P.E."/>
            <person name="Rose J.K.C."/>
            <person name="Tang K."/>
        </authorList>
    </citation>
    <scope>NUCLEOTIDE SEQUENCE [LARGE SCALE GENOMIC DNA]</scope>
    <source>
        <strain evidence="5">cv. Huhao1</strain>
        <tissue evidence="4">Leaf</tissue>
    </source>
</reference>